<organism evidence="13 14">
    <name type="scientific">Azospirillum brasilense</name>
    <dbReference type="NCBI Taxonomy" id="192"/>
    <lineage>
        <taxon>Bacteria</taxon>
        <taxon>Pseudomonadati</taxon>
        <taxon>Pseudomonadota</taxon>
        <taxon>Alphaproteobacteria</taxon>
        <taxon>Rhodospirillales</taxon>
        <taxon>Azospirillaceae</taxon>
        <taxon>Azospirillum</taxon>
    </lineage>
</organism>
<dbReference type="PROSITE" id="PS50112">
    <property type="entry name" value="PAS"/>
    <property type="match status" value="2"/>
</dbReference>
<dbReference type="InterPro" id="IPR035965">
    <property type="entry name" value="PAS-like_dom_sf"/>
</dbReference>
<dbReference type="InterPro" id="IPR013656">
    <property type="entry name" value="PAS_4"/>
</dbReference>
<dbReference type="InterPro" id="IPR001610">
    <property type="entry name" value="PAC"/>
</dbReference>
<dbReference type="CDD" id="cd00156">
    <property type="entry name" value="REC"/>
    <property type="match status" value="1"/>
</dbReference>
<dbReference type="InterPro" id="IPR001789">
    <property type="entry name" value="Sig_transdc_resp-reg_receiver"/>
</dbReference>
<sequence length="1194" mass="132469">MRLRLPFVALLALLPLVAFAVAAIMLVDRQQERSVEELVRHATDAAVRTVDGRVLMTRSALEIMSSARSLDIGDRNVWKERSERALRQRPDWVALEVRDRQGVVTLLQRPEDPDAGRIDPAVRAAQAERVFRSGESWVSGVIADPASKVEPVFAVSVPVWGVGEVRLVLTAYVRSWSLRQVLIDQVVTPSWVGALLDRDGRIVSRTRSETPFDPAVGQPAPDSLVRGLRTGQEFFMSHTRQEEEVLSAKAGSIAASGWLLVLGTPAEPIQAAARRTVYAVAGGGLGALAVAALVAWSLVRSHDRREAAEQRARVAEAAAEADRRSHAILESTTDGVYELDRSWRIVYMNGRASGLMGGSSDLTGQRLWEAFPDAMGTVLWDRLQTAMRVRHPDEFEAYFAPLGVWLYLRVFPSSVGLAIYFQDISKRLLAERALERAVEQANQILESIGDAFYAIDRDWRITYVNKRAQEMFDRTRVDLVGRCLLDLFPEVAGNTIIRTFEAAMADQQPREFEALSGIFQRWTMFNVYPQAGGGLSIYFRDVSAHRAAEAALRASEQRYRTLLEALPQMVWTCRADGGCDFLSRQWLSYTGQTQEEAQGFGWSAAVHPDDLERLLAVWMQAVKQRTIFDTEARIRSVAGTFRWFKKRALPIVDPESGEERWFGTSTDITDMFEARTAMQAAKEEAEQVGLRFRTLADSIPQLAWMARPDGRIFWYNRRWCDYTGVEGADSANGPLWDGILPADHADRVTASLQRSFRTGEPWEDTFPMAGRDGAFRWFLSRALPVRDSDGEIVLWFGTNTDVTDRLESEEALRRAKEEAERAALSKSKFLASASHDLRQPMQSLFLFSGALHGHVQGEKGQKALRLLESGLDALKGLLDSLLDVSRLDAGVVKPTLEDFPVALLLDHIAAGYAPVARGKGLDWTMEGCPLNIRSDRVLLGRMIRNLVENAIRYTERGNIAITCSVVDGRMRIMVADTGIGISDEHLPRIFEEFHQVGNPERDRSQGLGLGLAIVQRIGLLLEHPVTVRSTPGVGSVFTIEVPLGETSKPVDPVPAAYPVATQPVAAGGGEERLAMVIDDDSIVLLGLQAILREWGYEVLIAGSGEQAVDKLRSVSRKPDIIIADYRLREGKVGTDAILDIRRLFDSEIPAIVVTGETGPECQRDAVRHGFGLMHKPVTPRQLAGAMERSLQPAE</sequence>
<dbReference type="PROSITE" id="PS50113">
    <property type="entry name" value="PAC"/>
    <property type="match status" value="2"/>
</dbReference>
<feature type="signal peptide" evidence="8">
    <location>
        <begin position="1"/>
        <end position="20"/>
    </location>
</feature>
<dbReference type="SMART" id="SM00388">
    <property type="entry name" value="HisKA"/>
    <property type="match status" value="1"/>
</dbReference>
<evidence type="ECO:0000256" key="3">
    <source>
        <dbReference type="ARBA" id="ARBA00022553"/>
    </source>
</evidence>
<dbReference type="GO" id="GO:0000155">
    <property type="term" value="F:phosphorelay sensor kinase activity"/>
    <property type="evidence" value="ECO:0007669"/>
    <property type="project" value="InterPro"/>
</dbReference>
<dbReference type="Pfam" id="PF13188">
    <property type="entry name" value="PAS_8"/>
    <property type="match status" value="1"/>
</dbReference>
<evidence type="ECO:0000259" key="12">
    <source>
        <dbReference type="PROSITE" id="PS50113"/>
    </source>
</evidence>
<dbReference type="SMART" id="SM00086">
    <property type="entry name" value="PAC"/>
    <property type="match status" value="2"/>
</dbReference>
<dbReference type="Gene3D" id="3.40.50.2300">
    <property type="match status" value="1"/>
</dbReference>
<dbReference type="SUPFAM" id="SSF52172">
    <property type="entry name" value="CheY-like"/>
    <property type="match status" value="1"/>
</dbReference>
<comment type="catalytic activity">
    <reaction evidence="1">
        <text>ATP + protein L-histidine = ADP + protein N-phospho-L-histidine.</text>
        <dbReference type="EC" id="2.7.13.3"/>
    </reaction>
</comment>
<dbReference type="InterPro" id="IPR003594">
    <property type="entry name" value="HATPase_dom"/>
</dbReference>
<dbReference type="Pfam" id="PF02518">
    <property type="entry name" value="HATPase_c"/>
    <property type="match status" value="1"/>
</dbReference>
<dbReference type="EC" id="2.7.13.3" evidence="2"/>
<dbReference type="Pfam" id="PF08448">
    <property type="entry name" value="PAS_4"/>
    <property type="match status" value="2"/>
</dbReference>
<dbReference type="Gene3D" id="1.10.287.130">
    <property type="match status" value="1"/>
</dbReference>
<feature type="domain" description="PAS" evidence="11">
    <location>
        <begin position="555"/>
        <end position="625"/>
    </location>
</feature>
<dbReference type="InterPro" id="IPR005467">
    <property type="entry name" value="His_kinase_dom"/>
</dbReference>
<evidence type="ECO:0000259" key="11">
    <source>
        <dbReference type="PROSITE" id="PS50112"/>
    </source>
</evidence>
<dbReference type="PRINTS" id="PR00344">
    <property type="entry name" value="BCTRLSENSOR"/>
</dbReference>
<protein>
    <recommendedName>
        <fullName evidence="2">histidine kinase</fullName>
        <ecNumber evidence="2">2.7.13.3</ecNumber>
    </recommendedName>
</protein>
<evidence type="ECO:0000256" key="6">
    <source>
        <dbReference type="PROSITE-ProRule" id="PRU00169"/>
    </source>
</evidence>
<comment type="caution">
    <text evidence="13">The sequence shown here is derived from an EMBL/GenBank/DDBJ whole genome shotgun (WGS) entry which is preliminary data.</text>
</comment>
<dbReference type="InterPro" id="IPR003661">
    <property type="entry name" value="HisK_dim/P_dom"/>
</dbReference>
<keyword evidence="5" id="KW-0418">Kinase</keyword>
<dbReference type="GO" id="GO:0005886">
    <property type="term" value="C:plasma membrane"/>
    <property type="evidence" value="ECO:0007669"/>
    <property type="project" value="TreeGrafter"/>
</dbReference>
<dbReference type="CDD" id="cd00082">
    <property type="entry name" value="HisKA"/>
    <property type="match status" value="1"/>
</dbReference>
<dbReference type="Pfam" id="PF00512">
    <property type="entry name" value="HisKA"/>
    <property type="match status" value="1"/>
</dbReference>
<dbReference type="SUPFAM" id="SSF55874">
    <property type="entry name" value="ATPase domain of HSP90 chaperone/DNA topoisomerase II/histidine kinase"/>
    <property type="match status" value="1"/>
</dbReference>
<dbReference type="NCBIfam" id="TIGR00229">
    <property type="entry name" value="sensory_box"/>
    <property type="match status" value="2"/>
</dbReference>
<dbReference type="Proteomes" id="UP000316083">
    <property type="component" value="Unassembled WGS sequence"/>
</dbReference>
<gene>
    <name evidence="13" type="ORF">FBZ82_101218</name>
</gene>
<accession>A0A560BNL8</accession>
<dbReference type="SMART" id="SM00448">
    <property type="entry name" value="REC"/>
    <property type="match status" value="1"/>
</dbReference>
<dbReference type="SUPFAM" id="SSF55785">
    <property type="entry name" value="PYP-like sensor domain (PAS domain)"/>
    <property type="match status" value="4"/>
</dbReference>
<evidence type="ECO:0000313" key="13">
    <source>
        <dbReference type="EMBL" id="TWA74203.1"/>
    </source>
</evidence>
<dbReference type="AlphaFoldDB" id="A0A560BNL8"/>
<feature type="domain" description="PAC" evidence="12">
    <location>
        <begin position="760"/>
        <end position="814"/>
    </location>
</feature>
<feature type="modified residue" description="4-aspartylphosphate" evidence="6">
    <location>
        <position position="1124"/>
    </location>
</feature>
<evidence type="ECO:0000256" key="8">
    <source>
        <dbReference type="SAM" id="SignalP"/>
    </source>
</evidence>
<evidence type="ECO:0000256" key="7">
    <source>
        <dbReference type="SAM" id="Phobius"/>
    </source>
</evidence>
<keyword evidence="3 6" id="KW-0597">Phosphoprotein</keyword>
<name>A0A560BNL8_AZOBR</name>
<feature type="domain" description="PAC" evidence="12">
    <location>
        <begin position="628"/>
        <end position="680"/>
    </location>
</feature>
<reference evidence="13 14" key="1">
    <citation type="submission" date="2019-06" db="EMBL/GenBank/DDBJ databases">
        <title>Genomic Encyclopedia of Type Strains, Phase IV (KMG-V): Genome sequencing to study the core and pangenomes of soil and plant-associated prokaryotes.</title>
        <authorList>
            <person name="Whitman W."/>
        </authorList>
    </citation>
    <scope>NUCLEOTIDE SEQUENCE [LARGE SCALE GENOMIC DNA]</scope>
    <source>
        <strain evidence="13 14">BR 11796</strain>
    </source>
</reference>
<evidence type="ECO:0000256" key="2">
    <source>
        <dbReference type="ARBA" id="ARBA00012438"/>
    </source>
</evidence>
<dbReference type="InterPro" id="IPR004358">
    <property type="entry name" value="Sig_transdc_His_kin-like_C"/>
</dbReference>
<dbReference type="FunFam" id="3.30.450.20:FF:000099">
    <property type="entry name" value="Sensory box sensor histidine kinase"/>
    <property type="match status" value="2"/>
</dbReference>
<dbReference type="InterPro" id="IPR013655">
    <property type="entry name" value="PAS_fold_3"/>
</dbReference>
<keyword evidence="7" id="KW-1133">Transmembrane helix</keyword>
<dbReference type="InterPro" id="IPR036097">
    <property type="entry name" value="HisK_dim/P_sf"/>
</dbReference>
<dbReference type="PANTHER" id="PTHR43047">
    <property type="entry name" value="TWO-COMPONENT HISTIDINE PROTEIN KINASE"/>
    <property type="match status" value="1"/>
</dbReference>
<dbReference type="Pfam" id="PF08447">
    <property type="entry name" value="PAS_3"/>
    <property type="match status" value="1"/>
</dbReference>
<dbReference type="EMBL" id="VITF01000001">
    <property type="protein sequence ID" value="TWA74203.1"/>
    <property type="molecule type" value="Genomic_DNA"/>
</dbReference>
<evidence type="ECO:0000256" key="1">
    <source>
        <dbReference type="ARBA" id="ARBA00000085"/>
    </source>
</evidence>
<dbReference type="Gene3D" id="3.30.450.20">
    <property type="entry name" value="PAS domain"/>
    <property type="match status" value="4"/>
</dbReference>
<dbReference type="PROSITE" id="PS50110">
    <property type="entry name" value="RESPONSE_REGULATORY"/>
    <property type="match status" value="1"/>
</dbReference>
<dbReference type="RefSeq" id="WP_145671881.1">
    <property type="nucleotide sequence ID" value="NZ_VITF01000001.1"/>
</dbReference>
<dbReference type="InterPro" id="IPR036890">
    <property type="entry name" value="HATPase_C_sf"/>
</dbReference>
<feature type="domain" description="Response regulatory" evidence="10">
    <location>
        <begin position="1073"/>
        <end position="1190"/>
    </location>
</feature>
<dbReference type="Gene3D" id="3.30.565.10">
    <property type="entry name" value="Histidine kinase-like ATPase, C-terminal domain"/>
    <property type="match status" value="1"/>
</dbReference>
<dbReference type="InterPro" id="IPR000014">
    <property type="entry name" value="PAS"/>
</dbReference>
<evidence type="ECO:0000256" key="4">
    <source>
        <dbReference type="ARBA" id="ARBA00022679"/>
    </source>
</evidence>
<keyword evidence="8" id="KW-0732">Signal</keyword>
<dbReference type="PANTHER" id="PTHR43047:SF9">
    <property type="entry name" value="HISTIDINE KINASE"/>
    <property type="match status" value="1"/>
</dbReference>
<feature type="domain" description="PAS" evidence="11">
    <location>
        <begin position="437"/>
        <end position="507"/>
    </location>
</feature>
<keyword evidence="4" id="KW-0808">Transferase</keyword>
<feature type="domain" description="Histidine kinase" evidence="9">
    <location>
        <begin position="832"/>
        <end position="1045"/>
    </location>
</feature>
<dbReference type="PROSITE" id="PS50109">
    <property type="entry name" value="HIS_KIN"/>
    <property type="match status" value="1"/>
</dbReference>
<evidence type="ECO:0000259" key="10">
    <source>
        <dbReference type="PROSITE" id="PS50110"/>
    </source>
</evidence>
<dbReference type="InterPro" id="IPR000700">
    <property type="entry name" value="PAS-assoc_C"/>
</dbReference>
<keyword evidence="7" id="KW-0472">Membrane</keyword>
<evidence type="ECO:0000256" key="5">
    <source>
        <dbReference type="ARBA" id="ARBA00022777"/>
    </source>
</evidence>
<evidence type="ECO:0000313" key="14">
    <source>
        <dbReference type="Proteomes" id="UP000316083"/>
    </source>
</evidence>
<dbReference type="SUPFAM" id="SSF47384">
    <property type="entry name" value="Homodimeric domain of signal transducing histidine kinase"/>
    <property type="match status" value="1"/>
</dbReference>
<proteinExistence type="predicted"/>
<feature type="chain" id="PRO_5022200219" description="histidine kinase" evidence="8">
    <location>
        <begin position="21"/>
        <end position="1194"/>
    </location>
</feature>
<dbReference type="GO" id="GO:0009927">
    <property type="term" value="F:histidine phosphotransfer kinase activity"/>
    <property type="evidence" value="ECO:0007669"/>
    <property type="project" value="TreeGrafter"/>
</dbReference>
<dbReference type="SMART" id="SM00387">
    <property type="entry name" value="HATPase_c"/>
    <property type="match status" value="1"/>
</dbReference>
<dbReference type="Pfam" id="PF00072">
    <property type="entry name" value="Response_reg"/>
    <property type="match status" value="1"/>
</dbReference>
<keyword evidence="7" id="KW-0812">Transmembrane</keyword>
<dbReference type="FunFam" id="3.30.565.10:FF:000049">
    <property type="entry name" value="Two-component sensor histidine kinase"/>
    <property type="match status" value="1"/>
</dbReference>
<feature type="transmembrane region" description="Helical" evidence="7">
    <location>
        <begin position="277"/>
        <end position="299"/>
    </location>
</feature>
<dbReference type="CDD" id="cd00130">
    <property type="entry name" value="PAS"/>
    <property type="match status" value="4"/>
</dbReference>
<dbReference type="SMART" id="SM00091">
    <property type="entry name" value="PAS"/>
    <property type="match status" value="4"/>
</dbReference>
<dbReference type="InterPro" id="IPR011006">
    <property type="entry name" value="CheY-like_superfamily"/>
</dbReference>
<evidence type="ECO:0000259" key="9">
    <source>
        <dbReference type="PROSITE" id="PS50109"/>
    </source>
</evidence>